<evidence type="ECO:0000256" key="6">
    <source>
        <dbReference type="SAM" id="MobiDB-lite"/>
    </source>
</evidence>
<dbReference type="Gene3D" id="1.20.140.50">
    <property type="entry name" value="alix/aip1 like domains"/>
    <property type="match status" value="1"/>
</dbReference>
<feature type="domain" description="BRO1" evidence="7">
    <location>
        <begin position="8"/>
        <end position="394"/>
    </location>
</feature>
<organism evidence="8 9">
    <name type="scientific">Coilia grayii</name>
    <name type="common">Gray's grenadier anchovy</name>
    <dbReference type="NCBI Taxonomy" id="363190"/>
    <lineage>
        <taxon>Eukaryota</taxon>
        <taxon>Metazoa</taxon>
        <taxon>Chordata</taxon>
        <taxon>Craniata</taxon>
        <taxon>Vertebrata</taxon>
        <taxon>Euteleostomi</taxon>
        <taxon>Actinopterygii</taxon>
        <taxon>Neopterygii</taxon>
        <taxon>Teleostei</taxon>
        <taxon>Clupei</taxon>
        <taxon>Clupeiformes</taxon>
        <taxon>Clupeoidei</taxon>
        <taxon>Engraulidae</taxon>
        <taxon>Coilinae</taxon>
        <taxon>Coilia</taxon>
    </lineage>
</organism>
<feature type="compositionally biased region" description="Polar residues" evidence="6">
    <location>
        <begin position="1209"/>
        <end position="1221"/>
    </location>
</feature>
<dbReference type="InterPro" id="IPR025304">
    <property type="entry name" value="ALIX_V_dom"/>
</dbReference>
<keyword evidence="4" id="KW-0967">Endosome</keyword>
<dbReference type="Pfam" id="PF03097">
    <property type="entry name" value="BRO1"/>
    <property type="match status" value="1"/>
</dbReference>
<feature type="compositionally biased region" description="Low complexity" evidence="6">
    <location>
        <begin position="1026"/>
        <end position="1041"/>
    </location>
</feature>
<dbReference type="AlphaFoldDB" id="A0ABD1J1S0"/>
<keyword evidence="3" id="KW-0963">Cytoplasm</keyword>
<evidence type="ECO:0000256" key="4">
    <source>
        <dbReference type="ARBA" id="ARBA00022753"/>
    </source>
</evidence>
<feature type="region of interest" description="Disordered" evidence="6">
    <location>
        <begin position="786"/>
        <end position="1239"/>
    </location>
</feature>
<feature type="compositionally biased region" description="Low complexity" evidence="6">
    <location>
        <begin position="807"/>
        <end position="820"/>
    </location>
</feature>
<evidence type="ECO:0000256" key="1">
    <source>
        <dbReference type="ARBA" id="ARBA00004177"/>
    </source>
</evidence>
<keyword evidence="9" id="KW-1185">Reference proteome</keyword>
<dbReference type="PROSITE" id="PS51180">
    <property type="entry name" value="BRO1"/>
    <property type="match status" value="1"/>
</dbReference>
<dbReference type="InterPro" id="IPR038499">
    <property type="entry name" value="BRO1_sf"/>
</dbReference>
<comment type="caution">
    <text evidence="8">The sequence shown here is derived from an EMBL/GenBank/DDBJ whole genome shotgun (WGS) entry which is preliminary data.</text>
</comment>
<feature type="region of interest" description="Disordered" evidence="6">
    <location>
        <begin position="707"/>
        <end position="762"/>
    </location>
</feature>
<dbReference type="Gene3D" id="1.25.40.280">
    <property type="entry name" value="alix/aip1 like domains"/>
    <property type="match status" value="1"/>
</dbReference>
<feature type="compositionally biased region" description="Pro residues" evidence="6">
    <location>
        <begin position="821"/>
        <end position="834"/>
    </location>
</feature>
<dbReference type="Gene3D" id="1.20.120.560">
    <property type="entry name" value="alix/aip1 in complex with the ypdl late domain"/>
    <property type="match status" value="1"/>
</dbReference>
<feature type="coiled-coil region" evidence="5">
    <location>
        <begin position="652"/>
        <end position="707"/>
    </location>
</feature>
<dbReference type="SMART" id="SM01041">
    <property type="entry name" value="BRO1"/>
    <property type="match status" value="1"/>
</dbReference>
<dbReference type="EMBL" id="JBHFQA010000021">
    <property type="protein sequence ID" value="KAL2079848.1"/>
    <property type="molecule type" value="Genomic_DNA"/>
</dbReference>
<feature type="coiled-coil region" evidence="5">
    <location>
        <begin position="553"/>
        <end position="580"/>
    </location>
</feature>
<dbReference type="Pfam" id="PF13949">
    <property type="entry name" value="ALIX_LYPXL_bnd"/>
    <property type="match status" value="1"/>
</dbReference>
<dbReference type="CDD" id="cd09239">
    <property type="entry name" value="BRO1_HD-PTP_like"/>
    <property type="match status" value="1"/>
</dbReference>
<dbReference type="GO" id="GO:0005768">
    <property type="term" value="C:endosome"/>
    <property type="evidence" value="ECO:0007669"/>
    <property type="project" value="UniProtKB-SubCell"/>
</dbReference>
<evidence type="ECO:0000313" key="9">
    <source>
        <dbReference type="Proteomes" id="UP001591681"/>
    </source>
</evidence>
<feature type="compositionally biased region" description="Pro residues" evidence="6">
    <location>
        <begin position="850"/>
        <end position="889"/>
    </location>
</feature>
<protein>
    <recommendedName>
        <fullName evidence="7">BRO1 domain-containing protein</fullName>
    </recommendedName>
</protein>
<sequence length="1239" mass="133513">MEAVPRMPMISLDLKKAGDFNISHSVREFIRSNYSESPEDYSEPLKRLDQLRQSAVNVARDFEGCSVLRRYLGQLHFLQSRVPMAKGQQAAVPVTWTDSFCGKAVTHNDIRYEQACVLYNLGALHSALGATDNRVSEEGMKVSCTHFQCAAGSFAYLRDHYSHSYSSDMTTNTLSVYINLMLAQAQECLLEKSLLDNRKSFLIARICAQVADYYKQCVKVMEAADSACVLGKREKEWRKLINMKISYFSAITQLHMGKQAEEQQKYGEAVAYLQNALDKLNEAIKLSKGQPDSVQEALRFSMDVIGGKFSSAKKDNDFIYHETLPAPDTLNTVKGASLVKALPVAPTDPSVTGPDLFSKLVPMAAHEASSLYSEEKAKLLREVVAKIESKNEALEQFMDSLSLECVSDVGVFGVLPETLMEKCAAFSVKDNAVQSLVKAMQELAGVNAEVEEKLGEVRAVLAEEAAAEKSLGEVLGKATPIHVGPAPLEEVEKELRRYEEAHADATHTNTELHTHMSQHLPNLRLLQGPLQTLRDTLPTPTLSEDDTAALQQMQRILGKVNEMQRQRLSLEQQLRDLIHKDDITSVLVTTERAQMKAVFEEQLQKYSQLQLYIQQNLSAQENILKALTDTNVHSAPVRKHLQDTHTQWESVIQSLLMSAEAYEELLRKAEEGRGFYQGLLGKGSALLQRANQQSQEREQERLRLLDRAVGGAPPRLSAPKPLPRSDPGSAPSSLPDARLAAASLPNPAPLPRAPSGPLSWTPGVPPAPLDALMGQLQRFPVPAALPQLPQNRPAAPLHSHPLPPGGAPSAQPPAAGQPNPMQMPPFGYAPPPWQQAPGNLPRHPMMPGGYMPPPPHMGQNAPPRPGQVPPPHLTPQYPGPPRSNPPAPHPQGSSAPHMPLGPPLQQYLPPHPAGMPPHPLLPSFPGHAGPPGHPGMPAQSLANPTAPHPYQAPMGQNQAPPGMPPHQGGPPAPPHRVPGPGQPPGPLYPPHSQPGMGYMPPSAQSYPQMPYGYPGSHPRAPPPVGGVPVQGGMMPGYTPQPHMHPPPHPSLMAPPPRSNPPLPDHEPPPHLQTPLVPQQVGVPSSGVTVTAATAPPGSLPTAPLPPASASSVAQGPPGSLEPQGPTAPTVPDGGAPQLGMASTEGSLAGAEQNPLQARLEQLSLQPPEGALQQQGESGPSASQPFQPINGPALSLHQLEQKNGVAQPAPNDTGNKETNGVSKRNDILSDLDPFWSFQKN</sequence>
<evidence type="ECO:0000313" key="8">
    <source>
        <dbReference type="EMBL" id="KAL2079848.1"/>
    </source>
</evidence>
<name>A0ABD1J1S0_9TELE</name>
<reference evidence="8 9" key="1">
    <citation type="submission" date="2024-09" db="EMBL/GenBank/DDBJ databases">
        <title>A chromosome-level genome assembly of Gray's grenadier anchovy, Coilia grayii.</title>
        <authorList>
            <person name="Fu Z."/>
        </authorList>
    </citation>
    <scope>NUCLEOTIDE SEQUENCE [LARGE SCALE GENOMIC DNA]</scope>
    <source>
        <strain evidence="8">G4</strain>
        <tissue evidence="8">Muscle</tissue>
    </source>
</reference>
<dbReference type="CDD" id="cd09234">
    <property type="entry name" value="V_HD-PTP_like"/>
    <property type="match status" value="1"/>
</dbReference>
<feature type="compositionally biased region" description="Pro residues" evidence="6">
    <location>
        <begin position="1042"/>
        <end position="1062"/>
    </location>
</feature>
<evidence type="ECO:0000256" key="2">
    <source>
        <dbReference type="ARBA" id="ARBA00004496"/>
    </source>
</evidence>
<gene>
    <name evidence="8" type="ORF">ACEWY4_023641</name>
</gene>
<evidence type="ECO:0000256" key="3">
    <source>
        <dbReference type="ARBA" id="ARBA00022490"/>
    </source>
</evidence>
<keyword evidence="5" id="KW-0175">Coiled coil</keyword>
<accession>A0ABD1J1S0</accession>
<proteinExistence type="predicted"/>
<dbReference type="PANTHER" id="PTHR23030:SF30">
    <property type="entry name" value="TYROSINE-PROTEIN PHOSPHATASE NON-RECEPTOR TYPE 23"/>
    <property type="match status" value="1"/>
</dbReference>
<dbReference type="InterPro" id="IPR004328">
    <property type="entry name" value="BRO1_dom"/>
</dbReference>
<feature type="compositionally biased region" description="Pro residues" evidence="6">
    <location>
        <begin position="909"/>
        <end position="922"/>
    </location>
</feature>
<dbReference type="Proteomes" id="UP001591681">
    <property type="component" value="Unassembled WGS sequence"/>
</dbReference>
<evidence type="ECO:0000259" key="7">
    <source>
        <dbReference type="PROSITE" id="PS51180"/>
    </source>
</evidence>
<feature type="compositionally biased region" description="Pro residues" evidence="6">
    <location>
        <begin position="961"/>
        <end position="992"/>
    </location>
</feature>
<evidence type="ECO:0000256" key="5">
    <source>
        <dbReference type="SAM" id="Coils"/>
    </source>
</evidence>
<dbReference type="PANTHER" id="PTHR23030">
    <property type="entry name" value="PCD6 INTERACTING PROTEIN-RELATED"/>
    <property type="match status" value="1"/>
</dbReference>
<feature type="compositionally biased region" description="Polar residues" evidence="6">
    <location>
        <begin position="1171"/>
        <end position="1186"/>
    </location>
</feature>
<comment type="subcellular location">
    <subcellularLocation>
        <location evidence="2">Cytoplasm</location>
    </subcellularLocation>
    <subcellularLocation>
        <location evidence="1">Endosome</location>
    </subcellularLocation>
</comment>
<feature type="compositionally biased region" description="Low complexity" evidence="6">
    <location>
        <begin position="1090"/>
        <end position="1111"/>
    </location>
</feature>